<dbReference type="AlphaFoldDB" id="A0A2M4D6W1"/>
<reference evidence="2" key="1">
    <citation type="submission" date="2018-01" db="EMBL/GenBank/DDBJ databases">
        <title>An insight into the sialome of Amazonian anophelines.</title>
        <authorList>
            <person name="Ribeiro J.M."/>
            <person name="Scarpassa V."/>
            <person name="Calvo E."/>
        </authorList>
    </citation>
    <scope>NUCLEOTIDE SEQUENCE</scope>
</reference>
<protein>
    <submittedName>
        <fullName evidence="2">Putative secreted protein</fullName>
    </submittedName>
</protein>
<evidence type="ECO:0000256" key="1">
    <source>
        <dbReference type="SAM" id="SignalP"/>
    </source>
</evidence>
<sequence length="88" mass="9159">MPVPPVPPPTLLLLLLVFPAGGGFCFCGWTGCGGKLLLAGVTLLSAIISPTATTEAPERLPGARVTHTHAHHGYTHARARTHALLPSF</sequence>
<dbReference type="EMBL" id="GGFL01008650">
    <property type="protein sequence ID" value="MBW72828.1"/>
    <property type="molecule type" value="Transcribed_RNA"/>
</dbReference>
<organism evidence="2">
    <name type="scientific">Anopheles darlingi</name>
    <name type="common">Mosquito</name>
    <dbReference type="NCBI Taxonomy" id="43151"/>
    <lineage>
        <taxon>Eukaryota</taxon>
        <taxon>Metazoa</taxon>
        <taxon>Ecdysozoa</taxon>
        <taxon>Arthropoda</taxon>
        <taxon>Hexapoda</taxon>
        <taxon>Insecta</taxon>
        <taxon>Pterygota</taxon>
        <taxon>Neoptera</taxon>
        <taxon>Endopterygota</taxon>
        <taxon>Diptera</taxon>
        <taxon>Nematocera</taxon>
        <taxon>Culicoidea</taxon>
        <taxon>Culicidae</taxon>
        <taxon>Anophelinae</taxon>
        <taxon>Anopheles</taxon>
    </lineage>
</organism>
<keyword evidence="1" id="KW-0732">Signal</keyword>
<feature type="signal peptide" evidence="1">
    <location>
        <begin position="1"/>
        <end position="23"/>
    </location>
</feature>
<evidence type="ECO:0000313" key="2">
    <source>
        <dbReference type="EMBL" id="MBW72828.1"/>
    </source>
</evidence>
<feature type="chain" id="PRO_5014649810" evidence="1">
    <location>
        <begin position="24"/>
        <end position="88"/>
    </location>
</feature>
<proteinExistence type="predicted"/>
<accession>A0A2M4D6W1</accession>
<name>A0A2M4D6W1_ANODA</name>